<keyword evidence="8" id="KW-0807">Transducer</keyword>
<keyword evidence="5" id="KW-0297">G-protein coupled receptor</keyword>
<keyword evidence="12" id="KW-1185">Reference proteome</keyword>
<sequence length="364" mass="41581">MFNFSRQLTDDNNLTFLKAENLTGNTTDNGDQVTGPTWAFVPAYYVVIASLSFLTNGAVMAIFFSNPSLRTPFNIYLINLVTANFLYACIESPADIINNLYSGWWLGSAYCSVYQYGTYMLEAGIRVCHTLITVNRLWAVIWPHSYQQNHRKWTAYLICLGGWVYVHLNLLPGYILDILYYRLPLLVNTCYLNTDAQWQWLLAMQVLVYGMALFVMVGSYPVIWYYRRKRKKIVRPSATRSSSRKIRVSAYRFTESVNQSRQITSLELSADGVDGTASGRPAAKKQSHGFTILTVLTCGVLICWTPILCYYTVTIFIQIENRVYLEVAVVLFSMQSMVDPILFVCTVPGLREAFRKIWNNSNSQ</sequence>
<accession>A0A1W0X8V4</accession>
<evidence type="ECO:0000256" key="1">
    <source>
        <dbReference type="ARBA" id="ARBA00004651"/>
    </source>
</evidence>
<proteinExistence type="predicted"/>
<dbReference type="InterPro" id="IPR017452">
    <property type="entry name" value="GPCR_Rhodpsn_7TM"/>
</dbReference>
<keyword evidence="6 9" id="KW-0472">Membrane</keyword>
<evidence type="ECO:0000256" key="4">
    <source>
        <dbReference type="ARBA" id="ARBA00022989"/>
    </source>
</evidence>
<evidence type="ECO:0000256" key="8">
    <source>
        <dbReference type="ARBA" id="ARBA00023224"/>
    </source>
</evidence>
<reference evidence="12" key="1">
    <citation type="submission" date="2017-01" db="EMBL/GenBank/DDBJ databases">
        <title>Comparative genomics of anhydrobiosis in the tardigrade Hypsibius dujardini.</title>
        <authorList>
            <person name="Yoshida Y."/>
            <person name="Koutsovoulos G."/>
            <person name="Laetsch D."/>
            <person name="Stevens L."/>
            <person name="Kumar S."/>
            <person name="Horikawa D."/>
            <person name="Ishino K."/>
            <person name="Komine S."/>
            <person name="Tomita M."/>
            <person name="Blaxter M."/>
            <person name="Arakawa K."/>
        </authorList>
    </citation>
    <scope>NUCLEOTIDE SEQUENCE [LARGE SCALE GENOMIC DNA]</scope>
    <source>
        <strain evidence="12">Z151</strain>
    </source>
</reference>
<dbReference type="Proteomes" id="UP000192578">
    <property type="component" value="Unassembled WGS sequence"/>
</dbReference>
<feature type="domain" description="G-protein coupled receptors family 1 profile" evidence="10">
    <location>
        <begin position="55"/>
        <end position="343"/>
    </location>
</feature>
<dbReference type="SUPFAM" id="SSF81321">
    <property type="entry name" value="Family A G protein-coupled receptor-like"/>
    <property type="match status" value="1"/>
</dbReference>
<dbReference type="PANTHER" id="PTHR24228">
    <property type="entry name" value="B2 BRADYKININ RECEPTOR/ANGIOTENSIN II RECEPTOR"/>
    <property type="match status" value="1"/>
</dbReference>
<dbReference type="GO" id="GO:0005886">
    <property type="term" value="C:plasma membrane"/>
    <property type="evidence" value="ECO:0007669"/>
    <property type="project" value="UniProtKB-SubCell"/>
</dbReference>
<evidence type="ECO:0000256" key="7">
    <source>
        <dbReference type="ARBA" id="ARBA00023170"/>
    </source>
</evidence>
<dbReference type="CDD" id="cd00637">
    <property type="entry name" value="7tm_classA_rhodopsin-like"/>
    <property type="match status" value="1"/>
</dbReference>
<evidence type="ECO:0000313" key="12">
    <source>
        <dbReference type="Proteomes" id="UP000192578"/>
    </source>
</evidence>
<keyword evidence="4 9" id="KW-1133">Transmembrane helix</keyword>
<dbReference type="PANTHER" id="PTHR24228:SF59">
    <property type="entry name" value="NEUROPEPTIDE RECEPTOR 15"/>
    <property type="match status" value="1"/>
</dbReference>
<dbReference type="Pfam" id="PF00001">
    <property type="entry name" value="7tm_1"/>
    <property type="match status" value="1"/>
</dbReference>
<dbReference type="OrthoDB" id="9996086at2759"/>
<evidence type="ECO:0000259" key="10">
    <source>
        <dbReference type="PROSITE" id="PS50262"/>
    </source>
</evidence>
<keyword evidence="2" id="KW-1003">Cell membrane</keyword>
<dbReference type="Gene3D" id="1.20.1070.10">
    <property type="entry name" value="Rhodopsin 7-helix transmembrane proteins"/>
    <property type="match status" value="1"/>
</dbReference>
<protein>
    <recommendedName>
        <fullName evidence="10">G-protein coupled receptors family 1 profile domain-containing protein</fullName>
    </recommendedName>
</protein>
<dbReference type="EMBL" id="MTYJ01000010">
    <property type="protein sequence ID" value="OQV23701.1"/>
    <property type="molecule type" value="Genomic_DNA"/>
</dbReference>
<comment type="subcellular location">
    <subcellularLocation>
        <location evidence="1">Cell membrane</location>
        <topology evidence="1">Multi-pass membrane protein</topology>
    </subcellularLocation>
</comment>
<keyword evidence="3 9" id="KW-0812">Transmembrane</keyword>
<keyword evidence="7" id="KW-0675">Receptor</keyword>
<evidence type="ECO:0000256" key="5">
    <source>
        <dbReference type="ARBA" id="ARBA00023040"/>
    </source>
</evidence>
<evidence type="ECO:0000256" key="9">
    <source>
        <dbReference type="SAM" id="Phobius"/>
    </source>
</evidence>
<comment type="caution">
    <text evidence="11">The sequence shown here is derived from an EMBL/GenBank/DDBJ whole genome shotgun (WGS) entry which is preliminary data.</text>
</comment>
<feature type="transmembrane region" description="Helical" evidence="9">
    <location>
        <begin position="290"/>
        <end position="317"/>
    </location>
</feature>
<feature type="transmembrane region" description="Helical" evidence="9">
    <location>
        <begin position="155"/>
        <end position="180"/>
    </location>
</feature>
<dbReference type="InterPro" id="IPR000276">
    <property type="entry name" value="GPCR_Rhodpsn"/>
</dbReference>
<name>A0A1W0X8V4_HYPEX</name>
<dbReference type="AlphaFoldDB" id="A0A1W0X8V4"/>
<evidence type="ECO:0000313" key="11">
    <source>
        <dbReference type="EMBL" id="OQV23701.1"/>
    </source>
</evidence>
<evidence type="ECO:0000256" key="2">
    <source>
        <dbReference type="ARBA" id="ARBA00022475"/>
    </source>
</evidence>
<feature type="transmembrane region" description="Helical" evidence="9">
    <location>
        <begin position="200"/>
        <end position="226"/>
    </location>
</feature>
<evidence type="ECO:0000256" key="3">
    <source>
        <dbReference type="ARBA" id="ARBA00022692"/>
    </source>
</evidence>
<organism evidence="11 12">
    <name type="scientific">Hypsibius exemplaris</name>
    <name type="common">Freshwater tardigrade</name>
    <dbReference type="NCBI Taxonomy" id="2072580"/>
    <lineage>
        <taxon>Eukaryota</taxon>
        <taxon>Metazoa</taxon>
        <taxon>Ecdysozoa</taxon>
        <taxon>Tardigrada</taxon>
        <taxon>Eutardigrada</taxon>
        <taxon>Parachela</taxon>
        <taxon>Hypsibioidea</taxon>
        <taxon>Hypsibiidae</taxon>
        <taxon>Hypsibius</taxon>
    </lineage>
</organism>
<evidence type="ECO:0000256" key="6">
    <source>
        <dbReference type="ARBA" id="ARBA00023136"/>
    </source>
</evidence>
<gene>
    <name evidence="11" type="ORF">BV898_02437</name>
</gene>
<feature type="transmembrane region" description="Helical" evidence="9">
    <location>
        <begin position="43"/>
        <end position="64"/>
    </location>
</feature>
<dbReference type="PROSITE" id="PS50262">
    <property type="entry name" value="G_PROTEIN_RECEP_F1_2"/>
    <property type="match status" value="1"/>
</dbReference>
<dbReference type="PRINTS" id="PR00237">
    <property type="entry name" value="GPCRRHODOPSN"/>
</dbReference>
<feature type="transmembrane region" description="Helical" evidence="9">
    <location>
        <begin position="323"/>
        <end position="347"/>
    </location>
</feature>
<dbReference type="GO" id="GO:0004930">
    <property type="term" value="F:G protein-coupled receptor activity"/>
    <property type="evidence" value="ECO:0007669"/>
    <property type="project" value="UniProtKB-KW"/>
</dbReference>